<dbReference type="GO" id="GO:0003700">
    <property type="term" value="F:DNA-binding transcription factor activity"/>
    <property type="evidence" value="ECO:0007669"/>
    <property type="project" value="InterPro"/>
</dbReference>
<evidence type="ECO:0000256" key="2">
    <source>
        <dbReference type="ARBA" id="ARBA00023015"/>
    </source>
</evidence>
<evidence type="ECO:0000256" key="4">
    <source>
        <dbReference type="ARBA" id="ARBA00023163"/>
    </source>
</evidence>
<dbReference type="AlphaFoldDB" id="A0A4R0MRF3"/>
<evidence type="ECO:0000313" key="6">
    <source>
        <dbReference type="EMBL" id="TCC89167.1"/>
    </source>
</evidence>
<sequence>MKLSISNLERLSGIPIHTIRIWERRYNALTPSRSIGNTRSYSDADLKRLLDISSLNQAGLKISEACALSPIEVDDFLKKDIANTINDNIQYEFYISQLLKFGIAYNETAFGTLITQAITAHGVEDSYQQIIYPLLQRLGLMWRRDNICPAQEHFISGIIRQKLMTAIDNIPLKTQTKSSWLLFLPEDEAHDIPLLFASYLLRANGFKVLYLGDRVPLESLEDAMKNFKAEHLLLFMVRQRTIADATNYLAEIENHFGDAKIHLAGNEKLINGLSLSKRISHFKSIDEFRNLLLN</sequence>
<organism evidence="6 7">
    <name type="scientific">Pedobacter frigiditerrae</name>
    <dbReference type="NCBI Taxonomy" id="2530452"/>
    <lineage>
        <taxon>Bacteria</taxon>
        <taxon>Pseudomonadati</taxon>
        <taxon>Bacteroidota</taxon>
        <taxon>Sphingobacteriia</taxon>
        <taxon>Sphingobacteriales</taxon>
        <taxon>Sphingobacteriaceae</taxon>
        <taxon>Pedobacter</taxon>
    </lineage>
</organism>
<dbReference type="InterPro" id="IPR047057">
    <property type="entry name" value="MerR_fam"/>
</dbReference>
<gene>
    <name evidence="6" type="ORF">EZ428_15815</name>
</gene>
<evidence type="ECO:0000256" key="3">
    <source>
        <dbReference type="ARBA" id="ARBA00023125"/>
    </source>
</evidence>
<keyword evidence="2" id="KW-0805">Transcription regulation</keyword>
<dbReference type="InterPro" id="IPR036594">
    <property type="entry name" value="Meth_synthase_dom"/>
</dbReference>
<dbReference type="InterPro" id="IPR009061">
    <property type="entry name" value="DNA-bd_dom_put_sf"/>
</dbReference>
<dbReference type="Pfam" id="PF13411">
    <property type="entry name" value="MerR_1"/>
    <property type="match status" value="1"/>
</dbReference>
<dbReference type="GO" id="GO:0003677">
    <property type="term" value="F:DNA binding"/>
    <property type="evidence" value="ECO:0007669"/>
    <property type="project" value="UniProtKB-KW"/>
</dbReference>
<accession>A0A4R0MRF3</accession>
<dbReference type="GO" id="GO:0046872">
    <property type="term" value="F:metal ion binding"/>
    <property type="evidence" value="ECO:0007669"/>
    <property type="project" value="InterPro"/>
</dbReference>
<dbReference type="Gene3D" id="1.10.1660.10">
    <property type="match status" value="1"/>
</dbReference>
<dbReference type="EMBL" id="SJSK01000004">
    <property type="protein sequence ID" value="TCC89167.1"/>
    <property type="molecule type" value="Genomic_DNA"/>
</dbReference>
<dbReference type="InterPro" id="IPR000551">
    <property type="entry name" value="MerR-type_HTH_dom"/>
</dbReference>
<keyword evidence="7" id="KW-1185">Reference proteome</keyword>
<feature type="domain" description="HTH merR-type" evidence="5">
    <location>
        <begin position="2"/>
        <end position="71"/>
    </location>
</feature>
<dbReference type="Pfam" id="PF02607">
    <property type="entry name" value="B12-binding_2"/>
    <property type="match status" value="1"/>
</dbReference>
<evidence type="ECO:0000313" key="7">
    <source>
        <dbReference type="Proteomes" id="UP000292884"/>
    </source>
</evidence>
<dbReference type="SUPFAM" id="SSF52242">
    <property type="entry name" value="Cobalamin (vitamin B12)-binding domain"/>
    <property type="match status" value="1"/>
</dbReference>
<dbReference type="PANTHER" id="PTHR30204">
    <property type="entry name" value="REDOX-CYCLING DRUG-SENSING TRANSCRIPTIONAL ACTIVATOR SOXR"/>
    <property type="match status" value="1"/>
</dbReference>
<reference evidence="6 7" key="1">
    <citation type="submission" date="2019-02" db="EMBL/GenBank/DDBJ databases">
        <title>Pedobacter sp. RP-1-13 sp. nov., isolated from Arctic soil.</title>
        <authorList>
            <person name="Dahal R.H."/>
        </authorList>
    </citation>
    <scope>NUCLEOTIDE SEQUENCE [LARGE SCALE GENOMIC DNA]</scope>
    <source>
        <strain evidence="6 7">RP-1-13</strain>
    </source>
</reference>
<evidence type="ECO:0000256" key="1">
    <source>
        <dbReference type="ARBA" id="ARBA00022491"/>
    </source>
</evidence>
<dbReference type="PANTHER" id="PTHR30204:SF69">
    <property type="entry name" value="MERR-FAMILY TRANSCRIPTIONAL REGULATOR"/>
    <property type="match status" value="1"/>
</dbReference>
<dbReference type="SUPFAM" id="SSF46955">
    <property type="entry name" value="Putative DNA-binding domain"/>
    <property type="match status" value="1"/>
</dbReference>
<keyword evidence="3" id="KW-0238">DNA-binding</keyword>
<dbReference type="CDD" id="cd01104">
    <property type="entry name" value="HTH_MlrA-CarA"/>
    <property type="match status" value="1"/>
</dbReference>
<comment type="caution">
    <text evidence="6">The sequence shown here is derived from an EMBL/GenBank/DDBJ whole genome shotgun (WGS) entry which is preliminary data.</text>
</comment>
<dbReference type="Proteomes" id="UP000292884">
    <property type="component" value="Unassembled WGS sequence"/>
</dbReference>
<dbReference type="InterPro" id="IPR036724">
    <property type="entry name" value="Cobalamin-bd_sf"/>
</dbReference>
<dbReference type="OrthoDB" id="9800334at2"/>
<dbReference type="Gene3D" id="3.40.50.280">
    <property type="entry name" value="Cobalamin-binding domain"/>
    <property type="match status" value="1"/>
</dbReference>
<dbReference type="InterPro" id="IPR003759">
    <property type="entry name" value="Cbl-bd_cap"/>
</dbReference>
<dbReference type="SMART" id="SM00422">
    <property type="entry name" value="HTH_MERR"/>
    <property type="match status" value="1"/>
</dbReference>
<dbReference type="RefSeq" id="WP_131554154.1">
    <property type="nucleotide sequence ID" value="NZ_SJSK01000004.1"/>
</dbReference>
<keyword evidence="1" id="KW-0678">Repressor</keyword>
<name>A0A4R0MRF3_9SPHI</name>
<dbReference type="GO" id="GO:0031419">
    <property type="term" value="F:cobalamin binding"/>
    <property type="evidence" value="ECO:0007669"/>
    <property type="project" value="InterPro"/>
</dbReference>
<dbReference type="PROSITE" id="PS50937">
    <property type="entry name" value="HTH_MERR_2"/>
    <property type="match status" value="1"/>
</dbReference>
<protein>
    <submittedName>
        <fullName evidence="6">MerR family transcriptional regulator</fullName>
    </submittedName>
</protein>
<keyword evidence="4" id="KW-0804">Transcription</keyword>
<dbReference type="Gene3D" id="1.10.1240.10">
    <property type="entry name" value="Methionine synthase domain"/>
    <property type="match status" value="1"/>
</dbReference>
<proteinExistence type="predicted"/>
<evidence type="ECO:0000259" key="5">
    <source>
        <dbReference type="PROSITE" id="PS50937"/>
    </source>
</evidence>